<protein>
    <submittedName>
        <fullName evidence="1">Uncharacterized protein</fullName>
    </submittedName>
</protein>
<dbReference type="Proteomes" id="UP001054252">
    <property type="component" value="Unassembled WGS sequence"/>
</dbReference>
<sequence length="166" mass="18679">MKPGNLKTTIRIQESYSMVNAYMGSTPPPPNPQMMFEGVTLHQEAWNDDKKMSQNLIGRGGSLSQSGWEGRAAAGIGHGSSFDEKNGFNCVDGCMAQYQTCINMVASSPGTVTYEAVRYEWEDEDSCRRRRLDDGTKWQCSGYRQNWQNPHLSPQTYPKIVFKPLN</sequence>
<organism evidence="1 2">
    <name type="scientific">Rubroshorea leprosula</name>
    <dbReference type="NCBI Taxonomy" id="152421"/>
    <lineage>
        <taxon>Eukaryota</taxon>
        <taxon>Viridiplantae</taxon>
        <taxon>Streptophyta</taxon>
        <taxon>Embryophyta</taxon>
        <taxon>Tracheophyta</taxon>
        <taxon>Spermatophyta</taxon>
        <taxon>Magnoliopsida</taxon>
        <taxon>eudicotyledons</taxon>
        <taxon>Gunneridae</taxon>
        <taxon>Pentapetalae</taxon>
        <taxon>rosids</taxon>
        <taxon>malvids</taxon>
        <taxon>Malvales</taxon>
        <taxon>Dipterocarpaceae</taxon>
        <taxon>Rubroshorea</taxon>
    </lineage>
</organism>
<accession>A0AAV5JTG5</accession>
<name>A0AAV5JTG5_9ROSI</name>
<evidence type="ECO:0000313" key="2">
    <source>
        <dbReference type="Proteomes" id="UP001054252"/>
    </source>
</evidence>
<evidence type="ECO:0000313" key="1">
    <source>
        <dbReference type="EMBL" id="GKV14598.1"/>
    </source>
</evidence>
<comment type="caution">
    <text evidence="1">The sequence shown here is derived from an EMBL/GenBank/DDBJ whole genome shotgun (WGS) entry which is preliminary data.</text>
</comment>
<dbReference type="AlphaFoldDB" id="A0AAV5JTG5"/>
<keyword evidence="2" id="KW-1185">Reference proteome</keyword>
<dbReference type="EMBL" id="BPVZ01000041">
    <property type="protein sequence ID" value="GKV14598.1"/>
    <property type="molecule type" value="Genomic_DNA"/>
</dbReference>
<proteinExistence type="predicted"/>
<reference evidence="1 2" key="1">
    <citation type="journal article" date="2021" name="Commun. Biol.">
        <title>The genome of Shorea leprosula (Dipterocarpaceae) highlights the ecological relevance of drought in aseasonal tropical rainforests.</title>
        <authorList>
            <person name="Ng K.K.S."/>
            <person name="Kobayashi M.J."/>
            <person name="Fawcett J.A."/>
            <person name="Hatakeyama M."/>
            <person name="Paape T."/>
            <person name="Ng C.H."/>
            <person name="Ang C.C."/>
            <person name="Tnah L.H."/>
            <person name="Lee C.T."/>
            <person name="Nishiyama T."/>
            <person name="Sese J."/>
            <person name="O'Brien M.J."/>
            <person name="Copetti D."/>
            <person name="Mohd Noor M.I."/>
            <person name="Ong R.C."/>
            <person name="Putra M."/>
            <person name="Sireger I.Z."/>
            <person name="Indrioko S."/>
            <person name="Kosugi Y."/>
            <person name="Izuno A."/>
            <person name="Isagi Y."/>
            <person name="Lee S.L."/>
            <person name="Shimizu K.K."/>
        </authorList>
    </citation>
    <scope>NUCLEOTIDE SEQUENCE [LARGE SCALE GENOMIC DNA]</scope>
    <source>
        <strain evidence="1">214</strain>
    </source>
</reference>
<gene>
    <name evidence="1" type="ORF">SLEP1_g25445</name>
</gene>